<dbReference type="EMBL" id="LSMT01000067">
    <property type="protein sequence ID" value="PFX29332.1"/>
    <property type="molecule type" value="Genomic_DNA"/>
</dbReference>
<dbReference type="Gene3D" id="3.30.40.10">
    <property type="entry name" value="Zinc/RING finger domain, C3HC4 (zinc finger)"/>
    <property type="match status" value="1"/>
</dbReference>
<evidence type="ECO:0000313" key="7">
    <source>
        <dbReference type="EMBL" id="PFX29332.1"/>
    </source>
</evidence>
<comment type="caution">
    <text evidence="7">The sequence shown here is derived from an EMBL/GenBank/DDBJ whole genome shotgun (WGS) entry which is preliminary data.</text>
</comment>
<evidence type="ECO:0000313" key="8">
    <source>
        <dbReference type="Proteomes" id="UP000225706"/>
    </source>
</evidence>
<feature type="compositionally biased region" description="Basic and acidic residues" evidence="5">
    <location>
        <begin position="485"/>
        <end position="499"/>
    </location>
</feature>
<feature type="compositionally biased region" description="Low complexity" evidence="5">
    <location>
        <begin position="690"/>
        <end position="707"/>
    </location>
</feature>
<dbReference type="GO" id="GO:0008270">
    <property type="term" value="F:zinc ion binding"/>
    <property type="evidence" value="ECO:0007669"/>
    <property type="project" value="UniProtKB-KW"/>
</dbReference>
<feature type="region of interest" description="Disordered" evidence="5">
    <location>
        <begin position="673"/>
        <end position="739"/>
    </location>
</feature>
<feature type="compositionally biased region" description="Polar residues" evidence="5">
    <location>
        <begin position="764"/>
        <end position="773"/>
    </location>
</feature>
<evidence type="ECO:0000256" key="3">
    <source>
        <dbReference type="PROSITE-ProRule" id="PRU00175"/>
    </source>
</evidence>
<evidence type="ECO:0000259" key="6">
    <source>
        <dbReference type="PROSITE" id="PS50089"/>
    </source>
</evidence>
<keyword evidence="4" id="KW-0175">Coiled coil</keyword>
<protein>
    <recommendedName>
        <fullName evidence="6">RING-type domain-containing protein</fullName>
    </recommendedName>
</protein>
<organism evidence="7 8">
    <name type="scientific">Stylophora pistillata</name>
    <name type="common">Smooth cauliflower coral</name>
    <dbReference type="NCBI Taxonomy" id="50429"/>
    <lineage>
        <taxon>Eukaryota</taxon>
        <taxon>Metazoa</taxon>
        <taxon>Cnidaria</taxon>
        <taxon>Anthozoa</taxon>
        <taxon>Hexacorallia</taxon>
        <taxon>Scleractinia</taxon>
        <taxon>Astrocoeniina</taxon>
        <taxon>Pocilloporidae</taxon>
        <taxon>Stylophora</taxon>
    </lineage>
</organism>
<keyword evidence="1 3" id="KW-0863">Zinc-finger</keyword>
<feature type="region of interest" description="Disordered" evidence="5">
    <location>
        <begin position="754"/>
        <end position="781"/>
    </location>
</feature>
<keyword evidence="1 3" id="KW-0479">Metal-binding</keyword>
<keyword evidence="8" id="KW-1185">Reference proteome</keyword>
<dbReference type="InterPro" id="IPR013083">
    <property type="entry name" value="Znf_RING/FYVE/PHD"/>
</dbReference>
<dbReference type="STRING" id="50429.A0A2B4SLG5"/>
<dbReference type="Gene3D" id="3.90.1720.10">
    <property type="entry name" value="endopeptidase domain like (from Nostoc punctiforme)"/>
    <property type="match status" value="1"/>
</dbReference>
<dbReference type="PROSITE" id="PS50089">
    <property type="entry name" value="ZF_RING_2"/>
    <property type="match status" value="1"/>
</dbReference>
<dbReference type="Pfam" id="PF04970">
    <property type="entry name" value="LRAT"/>
    <property type="match status" value="1"/>
</dbReference>
<feature type="compositionally biased region" description="Polar residues" evidence="5">
    <location>
        <begin position="708"/>
        <end position="721"/>
    </location>
</feature>
<accession>A0A2B4SLG5</accession>
<feature type="domain" description="RING-type" evidence="6">
    <location>
        <begin position="617"/>
        <end position="659"/>
    </location>
</feature>
<dbReference type="AlphaFoldDB" id="A0A2B4SLG5"/>
<dbReference type="SUPFAM" id="SSF57850">
    <property type="entry name" value="RING/U-box"/>
    <property type="match status" value="1"/>
</dbReference>
<keyword evidence="2" id="KW-0862">Zinc</keyword>
<evidence type="ECO:0000256" key="5">
    <source>
        <dbReference type="SAM" id="MobiDB-lite"/>
    </source>
</evidence>
<reference evidence="8" key="1">
    <citation type="journal article" date="2017" name="bioRxiv">
        <title>Comparative analysis of the genomes of Stylophora pistillata and Acropora digitifera provides evidence for extensive differences between species of corals.</title>
        <authorList>
            <person name="Voolstra C.R."/>
            <person name="Li Y."/>
            <person name="Liew Y.J."/>
            <person name="Baumgarten S."/>
            <person name="Zoccola D."/>
            <person name="Flot J.-F."/>
            <person name="Tambutte S."/>
            <person name="Allemand D."/>
            <person name="Aranda M."/>
        </authorList>
    </citation>
    <scope>NUCLEOTIDE SEQUENCE [LARGE SCALE GENOMIC DNA]</scope>
</reference>
<sequence length="846" mass="94782">MASNISSADWNKISRLKPKERKEFLKWHLQAREPIRRLSDMKQGDHLLRTYYRGTPIEYAHHFICIGRDEKSRKPKIIHYYNTTWNAIKQMFPTLLGLGSRLEELGIIQEVTLPDGYLIAKSDVDPKTTELLNGVEVERVVWPEELRRYSTEEEIARARRRMKNLARQQEIHKATMMFRCLHELAPGYLYSDPKTTELLNGVEVERVVWPEELRRYSTEEEIARARRRLGENDFHLMKNNCESFVMWCLCDLNISLQVTSTLKARGETFSAAIRALFQSIKQLPKVAAELWDDFAAATARKAVGNALPKLGISVGAATTVVAETIMAIWDIRKEYKKWRDGLLIKTRKEFIAEVVDRVILGLCRINGIIVGMIVGQIVIPIPVVGGLVGALVGTFGGDLVGKMVSAKTNVKGALAQSIDALIDKFDEINAKRKAHSHKLEQNVENILFLSNMKDDANRDAFFSRVARRSTSPTKASTIGFSEFRKRKEEERRGKFEPKGKKPKVTTASKKKDVLVNIGVMKYCNGELKKCRGKTLPITTSTDASANQIKEKAVTKHTSHDESLHDGLEYVLLYPDGSEIVNIPGSNEPFVLEKYREEGHSSNLKKKKLSPIFVVQFCLEEISKDEIAAKPNSCGYVFHEVCLKEWLVNCDSAAKCPGCQKVFTSSASTSIANNTNMSSSNQSHKDHFTPNASTSIANNASMSSSNQSQKDLFTPSASTSIANNTNMSSSNQSQKDHYTPNASTFIANNASMSSSNQSQKDLFTPSASTSIANNTSMSSSTQSQVYQTSSGLDYMYVNRQYGDILYVSDDSDGEDSYESIIHIPEETEAGTTNTFTENAWEFHRGLT</sequence>
<gene>
    <name evidence="7" type="ORF">AWC38_SpisGene5920</name>
</gene>
<feature type="coiled-coil region" evidence="4">
    <location>
        <begin position="148"/>
        <end position="175"/>
    </location>
</feature>
<dbReference type="InterPro" id="IPR001841">
    <property type="entry name" value="Znf_RING"/>
</dbReference>
<dbReference type="InterPro" id="IPR007053">
    <property type="entry name" value="LRAT_dom"/>
</dbReference>
<dbReference type="OrthoDB" id="5984725at2759"/>
<dbReference type="Proteomes" id="UP000225706">
    <property type="component" value="Unassembled WGS sequence"/>
</dbReference>
<evidence type="ECO:0000256" key="4">
    <source>
        <dbReference type="SAM" id="Coils"/>
    </source>
</evidence>
<feature type="compositionally biased region" description="Low complexity" evidence="5">
    <location>
        <begin position="722"/>
        <end position="732"/>
    </location>
</feature>
<feature type="region of interest" description="Disordered" evidence="5">
    <location>
        <begin position="485"/>
        <end position="506"/>
    </location>
</feature>
<evidence type="ECO:0000256" key="2">
    <source>
        <dbReference type="ARBA" id="ARBA00022833"/>
    </source>
</evidence>
<evidence type="ECO:0000256" key="1">
    <source>
        <dbReference type="ARBA" id="ARBA00022771"/>
    </source>
</evidence>
<proteinExistence type="predicted"/>
<name>A0A2B4SLG5_STYPI</name>